<sequence length="607" mass="68223">MPTLRFSLKLDEYKPAPDTTAEPRPTDVAAECKPRWALHQYVKTAFFSTSTPEKWQDDQDTDEKACAFCNAITVPRTFNRCSICRTTYCDEVCRNDSTKHDRLCKKFAEFRMQQRPSEHHYRALFLPCIDDPQLVWLKITFDDSMGKLHIETDRQEAFEYVKEMKLPAAAWTVNNEWTAPNTPYGIDLITFNTNENAVRQEKWINHSLLGFAPPGHVGIVSGPAFLISYDVGDPSEVIDIGVSSTTAGKKHEESAADDVGGEVHEGDVGEEGDEEDDEEDDNEGERNESKSGKRKAKGGSVRRKKGKGKGKGKGKKKKRVPRPKRTADGENADDENAQNDNEASVAITDARGPFRSCRDIGIREIDLAIKCYLANGHNPVDGVHWLPVHAGCSGYQMHAIKINNLKDERLVAFGVEDTVEQTTLSLAKFIDRYSIFPCAAMYSLGLRWHVQSTMPSGAPLDLSGADEDPDYIASERIFGAVVSPVKEKSLKQLAVRRLEHLGTFTLAQVNGGEILPGHIKAVRAYHEAAFLHDCEDKMSEQGFREYWESMKEDGFINPGVPSPYDLEQEDYGFWECSKEIRARMKRTHRSEWGKVPLAETYGYEVTK</sequence>
<name>T0LHK5_COLGC</name>
<dbReference type="AlphaFoldDB" id="T0LHK5"/>
<dbReference type="HOGENOM" id="CLU_481463_0_0_1"/>
<evidence type="ECO:0000313" key="2">
    <source>
        <dbReference type="EMBL" id="EQB51036.1"/>
    </source>
</evidence>
<feature type="compositionally biased region" description="Basic residues" evidence="1">
    <location>
        <begin position="292"/>
        <end position="324"/>
    </location>
</feature>
<accession>T0LHK5</accession>
<comment type="caution">
    <text evidence="2">The sequence shown here is derived from an EMBL/GenBank/DDBJ whole genome shotgun (WGS) entry which is preliminary data.</text>
</comment>
<evidence type="ECO:0000313" key="3">
    <source>
        <dbReference type="Proteomes" id="UP000015530"/>
    </source>
</evidence>
<protein>
    <recommendedName>
        <fullName evidence="4">Suppressor of anucleate metulae protein B</fullName>
    </recommendedName>
</protein>
<dbReference type="OrthoDB" id="437457at2759"/>
<reference evidence="3" key="1">
    <citation type="journal article" date="2013" name="Mol. Plant Microbe Interact.">
        <title>Global aspects of pacC regulation of pathogenicity genes in Colletotrichum gloeosporioides as revealed by transcriptome analysis.</title>
        <authorList>
            <person name="Alkan N."/>
            <person name="Meng X."/>
            <person name="Friedlander G."/>
            <person name="Reuveni E."/>
            <person name="Sukno S."/>
            <person name="Sherman A."/>
            <person name="Thon M."/>
            <person name="Fluhr R."/>
            <person name="Prusky D."/>
        </authorList>
    </citation>
    <scope>NUCLEOTIDE SEQUENCE [LARGE SCALE GENOMIC DNA]</scope>
    <source>
        <strain evidence="3">Cg-14</strain>
    </source>
</reference>
<evidence type="ECO:0008006" key="4">
    <source>
        <dbReference type="Google" id="ProtNLM"/>
    </source>
</evidence>
<dbReference type="STRING" id="1237896.T0LHK5"/>
<organism evidence="2 3">
    <name type="scientific">Colletotrichum gloeosporioides (strain Cg-14)</name>
    <name type="common">Anthracnose fungus</name>
    <name type="synonym">Glomerella cingulata</name>
    <dbReference type="NCBI Taxonomy" id="1237896"/>
    <lineage>
        <taxon>Eukaryota</taxon>
        <taxon>Fungi</taxon>
        <taxon>Dikarya</taxon>
        <taxon>Ascomycota</taxon>
        <taxon>Pezizomycotina</taxon>
        <taxon>Sordariomycetes</taxon>
        <taxon>Hypocreomycetidae</taxon>
        <taxon>Glomerellales</taxon>
        <taxon>Glomerellaceae</taxon>
        <taxon>Colletotrichum</taxon>
        <taxon>Colletotrichum gloeosporioides species complex</taxon>
    </lineage>
</organism>
<proteinExistence type="predicted"/>
<evidence type="ECO:0000256" key="1">
    <source>
        <dbReference type="SAM" id="MobiDB-lite"/>
    </source>
</evidence>
<gene>
    <name evidence="2" type="ORF">CGLO_09474</name>
</gene>
<dbReference type="Proteomes" id="UP000015530">
    <property type="component" value="Unassembled WGS sequence"/>
</dbReference>
<feature type="region of interest" description="Disordered" evidence="1">
    <location>
        <begin position="244"/>
        <end position="347"/>
    </location>
</feature>
<dbReference type="EMBL" id="AMYD01001906">
    <property type="protein sequence ID" value="EQB51036.1"/>
    <property type="molecule type" value="Genomic_DNA"/>
</dbReference>
<feature type="compositionally biased region" description="Acidic residues" evidence="1">
    <location>
        <begin position="268"/>
        <end position="283"/>
    </location>
</feature>